<dbReference type="PROSITE" id="PS51340">
    <property type="entry name" value="MOSC"/>
    <property type="match status" value="1"/>
</dbReference>
<dbReference type="PANTHER" id="PTHR30212">
    <property type="entry name" value="PROTEIN YIIM"/>
    <property type="match status" value="1"/>
</dbReference>
<dbReference type="Gene3D" id="2.40.33.20">
    <property type="entry name" value="PK beta-barrel domain-like"/>
    <property type="match status" value="1"/>
</dbReference>
<evidence type="ECO:0000313" key="3">
    <source>
        <dbReference type="EMBL" id="WZW98376.1"/>
    </source>
</evidence>
<evidence type="ECO:0000313" key="4">
    <source>
        <dbReference type="Proteomes" id="UP001434337"/>
    </source>
</evidence>
<feature type="compositionally biased region" description="Polar residues" evidence="1">
    <location>
        <begin position="1"/>
        <end position="10"/>
    </location>
</feature>
<sequence length="228" mass="24757">MTPRIRSTNLARPKPDPGTPRLTGIDKRSAPAIEVFAPGPADGDGPHYGDGPGVAGDLVGDSQHHGGAHKAVYAFSREELDWWGSELGRDLPDGWFGENLTTEGLDLDRLLVNQRVRVGDAVELEVSISRQPCATFARHMGERGWVKRFAAHGRCGAYFRVVGPGTVRPGDAVTPLEAPEHDIDLVTLFAAEMGDDDAARRVVAAGVVPPHWHDRLARRVRRGRSPSR</sequence>
<dbReference type="PANTHER" id="PTHR30212:SF2">
    <property type="entry name" value="PROTEIN YIIM"/>
    <property type="match status" value="1"/>
</dbReference>
<dbReference type="SUPFAM" id="SSF50800">
    <property type="entry name" value="PK beta-barrel domain-like"/>
    <property type="match status" value="1"/>
</dbReference>
<organism evidence="3 4">
    <name type="scientific">Propioniciclava soli</name>
    <dbReference type="NCBI Taxonomy" id="2775081"/>
    <lineage>
        <taxon>Bacteria</taxon>
        <taxon>Bacillati</taxon>
        <taxon>Actinomycetota</taxon>
        <taxon>Actinomycetes</taxon>
        <taxon>Propionibacteriales</taxon>
        <taxon>Propionibacteriaceae</taxon>
        <taxon>Propioniciclava</taxon>
    </lineage>
</organism>
<feature type="domain" description="MOSC" evidence="2">
    <location>
        <begin position="33"/>
        <end position="176"/>
    </location>
</feature>
<dbReference type="Proteomes" id="UP001434337">
    <property type="component" value="Chromosome"/>
</dbReference>
<feature type="region of interest" description="Disordered" evidence="1">
    <location>
        <begin position="1"/>
        <end position="30"/>
    </location>
</feature>
<evidence type="ECO:0000259" key="2">
    <source>
        <dbReference type="PROSITE" id="PS51340"/>
    </source>
</evidence>
<dbReference type="InterPro" id="IPR011037">
    <property type="entry name" value="Pyrv_Knase-like_insert_dom_sf"/>
</dbReference>
<accession>A0ABZ3C6W3</accession>
<protein>
    <submittedName>
        <fullName evidence="3">MOSC domain-containing protein</fullName>
    </submittedName>
</protein>
<reference evidence="3 4" key="1">
    <citation type="journal article" date="2023" name="Environ Microbiome">
        <title>A coral-associated actinobacterium mitigates coral bleaching under heat stress.</title>
        <authorList>
            <person name="Li J."/>
            <person name="Zou Y."/>
            <person name="Li Q."/>
            <person name="Zhang J."/>
            <person name="Bourne D.G."/>
            <person name="Lyu Y."/>
            <person name="Liu C."/>
            <person name="Zhang S."/>
        </authorList>
    </citation>
    <scope>NUCLEOTIDE SEQUENCE [LARGE SCALE GENOMIC DNA]</scope>
    <source>
        <strain evidence="3 4">SCSIO 13291</strain>
    </source>
</reference>
<dbReference type="EMBL" id="CP115965">
    <property type="protein sequence ID" value="WZW98376.1"/>
    <property type="molecule type" value="Genomic_DNA"/>
</dbReference>
<keyword evidence="4" id="KW-1185">Reference proteome</keyword>
<name>A0ABZ3C6W3_9ACTN</name>
<dbReference type="Pfam" id="PF03473">
    <property type="entry name" value="MOSC"/>
    <property type="match status" value="1"/>
</dbReference>
<dbReference type="InterPro" id="IPR005302">
    <property type="entry name" value="MoCF_Sase_C"/>
</dbReference>
<dbReference type="InterPro" id="IPR052353">
    <property type="entry name" value="Benzoxazolinone_Detox_Enz"/>
</dbReference>
<proteinExistence type="predicted"/>
<dbReference type="RefSeq" id="WP_342372428.1">
    <property type="nucleotide sequence ID" value="NZ_CP115965.1"/>
</dbReference>
<evidence type="ECO:0000256" key="1">
    <source>
        <dbReference type="SAM" id="MobiDB-lite"/>
    </source>
</evidence>
<gene>
    <name evidence="3" type="ORF">PCC79_16035</name>
</gene>